<dbReference type="PANTHER" id="PTHR13696:SF99">
    <property type="entry name" value="COBYRINIC ACID AC-DIAMIDE SYNTHASE"/>
    <property type="match status" value="1"/>
</dbReference>
<dbReference type="CDD" id="cd02042">
    <property type="entry name" value="ParAB_family"/>
    <property type="match status" value="1"/>
</dbReference>
<evidence type="ECO:0000259" key="1">
    <source>
        <dbReference type="Pfam" id="PF13614"/>
    </source>
</evidence>
<evidence type="ECO:0000313" key="2">
    <source>
        <dbReference type="EMBL" id="AAV44362.1"/>
    </source>
</evidence>
<dbReference type="KEGG" id="hma:pNG3037"/>
<dbReference type="AlphaFoldDB" id="Q5V801"/>
<keyword evidence="3" id="KW-1185">Reference proteome</keyword>
<accession>Q5V801</accession>
<dbReference type="GeneID" id="3126747"/>
<dbReference type="Pfam" id="PF13614">
    <property type="entry name" value="AAA_31"/>
    <property type="match status" value="1"/>
</dbReference>
<dbReference type="InterPro" id="IPR025669">
    <property type="entry name" value="AAA_dom"/>
</dbReference>
<dbReference type="PANTHER" id="PTHR13696">
    <property type="entry name" value="P-LOOP CONTAINING NUCLEOSIDE TRIPHOSPHATE HYDROLASE"/>
    <property type="match status" value="1"/>
</dbReference>
<dbReference type="RefSeq" id="WP_011222212.1">
    <property type="nucleotide sequence ID" value="NC_006391.1"/>
</dbReference>
<organism evidence="2 3">
    <name type="scientific">Haloarcula marismortui (strain ATCC 43049 / DSM 3752 / JCM 8966 / VKM B-1809)</name>
    <name type="common">Halobacterium marismortui</name>
    <dbReference type="NCBI Taxonomy" id="272569"/>
    <lineage>
        <taxon>Archaea</taxon>
        <taxon>Methanobacteriati</taxon>
        <taxon>Methanobacteriota</taxon>
        <taxon>Stenosarchaea group</taxon>
        <taxon>Halobacteria</taxon>
        <taxon>Halobacteriales</taxon>
        <taxon>Haloarculaceae</taxon>
        <taxon>Haloarcula</taxon>
    </lineage>
</organism>
<dbReference type="Gene3D" id="3.40.50.300">
    <property type="entry name" value="P-loop containing nucleotide triphosphate hydrolases"/>
    <property type="match status" value="1"/>
</dbReference>
<name>Q5V801_HALMA</name>
<dbReference type="Proteomes" id="UP000001169">
    <property type="component" value="Plasmid pNG300"/>
</dbReference>
<keyword evidence="2" id="KW-0614">Plasmid</keyword>
<dbReference type="SUPFAM" id="SSF52540">
    <property type="entry name" value="P-loop containing nucleoside triphosphate hydrolases"/>
    <property type="match status" value="1"/>
</dbReference>
<sequence>MTNRLTVASAKGGVGKTTVAINLAGALNHRDHDVLLVDMDPQGVATEGLGHAEAYDAEPPTLADTLLAGDRRHLAQDLLLDHPEMDLLPSNVDLLNTERDLTLSDVAADLQARGVDATSVIQSGTLLEDSCLDEDLPHARYQLDKVLREVEDDYDYVIVDSPPYYGEILDNCLYAAPNVVIPALAEGTSQRAVELLYDELDAMERETDVRCIPALAVANRIRASTNEAKEMLEWFDAAFAETPLIEIRERVALQYSFNAGRTLFEYEPGNDMTDRFTDAAKYVEDFFNE</sequence>
<evidence type="ECO:0000313" key="3">
    <source>
        <dbReference type="Proteomes" id="UP000001169"/>
    </source>
</evidence>
<geneLocation type="plasmid" evidence="2 3">
    <name>pNG300</name>
</geneLocation>
<dbReference type="HOGENOM" id="CLU_037612_1_1_2"/>
<feature type="domain" description="AAA" evidence="1">
    <location>
        <begin position="5"/>
        <end position="206"/>
    </location>
</feature>
<dbReference type="EMBL" id="AY596292">
    <property type="protein sequence ID" value="AAV44362.1"/>
    <property type="molecule type" value="Genomic_DNA"/>
</dbReference>
<protein>
    <submittedName>
        <fullName evidence="2">Plasmid partitioning protein Soj</fullName>
    </submittedName>
</protein>
<dbReference type="InterPro" id="IPR050678">
    <property type="entry name" value="DNA_Partitioning_ATPase"/>
</dbReference>
<proteinExistence type="predicted"/>
<dbReference type="PATRIC" id="fig|272569.17.peg.109"/>
<dbReference type="InterPro" id="IPR027417">
    <property type="entry name" value="P-loop_NTPase"/>
</dbReference>
<dbReference type="EnsemblBacteria" id="AAV44362">
    <property type="protein sequence ID" value="AAV44362"/>
    <property type="gene ID" value="pNG3037"/>
</dbReference>
<reference evidence="2 3" key="1">
    <citation type="journal article" date="2004" name="Genome Res.">
        <title>Genome sequence of Haloarcula marismortui: a halophilic archaeon from the Dead Sea.</title>
        <authorList>
            <person name="Baliga N.S."/>
            <person name="Bonneau R."/>
            <person name="Facciotti M.T."/>
            <person name="Pan M."/>
            <person name="Glusman G."/>
            <person name="Deutsch E.W."/>
            <person name="Shannon P."/>
            <person name="Chiu Y."/>
            <person name="Weng R.S."/>
            <person name="Gan R.R."/>
            <person name="Hung P."/>
            <person name="Date S.V."/>
            <person name="Marcotte E."/>
            <person name="Hood L."/>
            <person name="Ng W.V."/>
        </authorList>
    </citation>
    <scope>NUCLEOTIDE SEQUENCE [LARGE SCALE GENOMIC DNA]</scope>
    <source>
        <strain evidence="3">ATCC 43049 / DSM 3752 / JCM 8966 / VKM B-1809</strain>
        <plasmid evidence="3">Plasmid pNG300</plasmid>
    </source>
</reference>
<gene>
    <name evidence="2" type="primary">sojB</name>
    <name evidence="2" type="ordered locus">pNG3037</name>
</gene>